<dbReference type="EMBL" id="CYGV01001463">
    <property type="protein sequence ID" value="CUA74590.1"/>
    <property type="molecule type" value="Genomic_DNA"/>
</dbReference>
<proteinExistence type="predicted"/>
<keyword evidence="2" id="KW-1185">Reference proteome</keyword>
<reference evidence="1 2" key="1">
    <citation type="submission" date="2015-07" db="EMBL/GenBank/DDBJ databases">
        <authorList>
            <person name="Noorani M."/>
        </authorList>
    </citation>
    <scope>NUCLEOTIDE SEQUENCE [LARGE SCALE GENOMIC DNA]</scope>
    <source>
        <strain evidence="1">BBA 69670</strain>
    </source>
</reference>
<evidence type="ECO:0000313" key="1">
    <source>
        <dbReference type="EMBL" id="CUA74590.1"/>
    </source>
</evidence>
<name>A0A0K6G7Y8_9AGAM</name>
<sequence>MNHGASIMPEAAALLSKLSIEQVRTACKLGFQYLRKDFKSKVKKSAEVQAQATANKNNLPINPILQLPNALQISPVNPPYPATSIPELRSRAKGKSKLRAAKHERLTGDAVKFQGPKYDSYFQPGAMSDDEDKYNLADGLRYPISLSRGNMILLAKR</sequence>
<protein>
    <submittedName>
        <fullName evidence="1">Uncharacterized protein</fullName>
    </submittedName>
</protein>
<accession>A0A0K6G7Y8</accession>
<evidence type="ECO:0000313" key="2">
    <source>
        <dbReference type="Proteomes" id="UP000044841"/>
    </source>
</evidence>
<gene>
    <name evidence="1" type="ORF">RSOLAG22IIIB_11332</name>
</gene>
<dbReference type="AlphaFoldDB" id="A0A0K6G7Y8"/>
<dbReference type="Proteomes" id="UP000044841">
    <property type="component" value="Unassembled WGS sequence"/>
</dbReference>
<organism evidence="1 2">
    <name type="scientific">Rhizoctonia solani</name>
    <dbReference type="NCBI Taxonomy" id="456999"/>
    <lineage>
        <taxon>Eukaryota</taxon>
        <taxon>Fungi</taxon>
        <taxon>Dikarya</taxon>
        <taxon>Basidiomycota</taxon>
        <taxon>Agaricomycotina</taxon>
        <taxon>Agaricomycetes</taxon>
        <taxon>Cantharellales</taxon>
        <taxon>Ceratobasidiaceae</taxon>
        <taxon>Rhizoctonia</taxon>
    </lineage>
</organism>